<dbReference type="InterPro" id="IPR006084">
    <property type="entry name" value="XPG/Rad2"/>
</dbReference>
<dbReference type="GO" id="GO:0046872">
    <property type="term" value="F:metal ion binding"/>
    <property type="evidence" value="ECO:0007669"/>
    <property type="project" value="UniProtKB-KW"/>
</dbReference>
<dbReference type="InterPro" id="IPR006085">
    <property type="entry name" value="XPG_DNA_repair_N"/>
</dbReference>
<dbReference type="InterPro" id="IPR044752">
    <property type="entry name" value="PIN-like_EXO1"/>
</dbReference>
<keyword evidence="3" id="KW-0540">Nuclease</keyword>
<sequence>MGIQGLLQVLKSIGQKTHVQQFAGQRVGIDAYGWLHRAAYACAAELAQGRPTDVFVKSCMLRVEMLLHYKVIPVLIFDGAPLPSKRKTEEERQQRRDFYTAQAAASLRNDDHFTAYRHYQKCVDVTPEMALQFIKATINVEYIVAPYEADAQLGYLARENYIAAVISEDSDLLLFGCQRVLYKMDKFGEGVLIDQKDFANCLELDLQNWTLDQLRRMCILSGCDYLDSISGIGLKTANKLLIRYKTVQNVVTHMRKKMMDVPRDYEDLFLQAENTFKYQRVVHPGSLELTHVTPVPDAVDISQMDYIGPILEPHVARGIALGNINPNTMACMDNYDPNATMVVSSKEVVETDADSCAAPCANTEPSSTRLTIPKPMWIAPKAFKNRFSAFSATSNLAPLQNQASILQFLKPSEGASRGFKAPAQAPVAPPASPPAGDVPITPLRRYPASDAQPRISKQSAAIIGSFARKRTFEQASSDHAEQSEDQSESAAQASMAEEENDEDVFLSPELAQEALMPNETADPSSAVNLFGPTWLEDMRTYLVHQHEEASQTRRLLPYPSVWSQGIELCII</sequence>
<dbReference type="InParanoid" id="A0A0D2VMH4"/>
<keyword evidence="14" id="KW-1185">Reference proteome</keyword>
<evidence type="ECO:0000259" key="11">
    <source>
        <dbReference type="SMART" id="SM00484"/>
    </source>
</evidence>
<keyword evidence="9" id="KW-0539">Nucleus</keyword>
<comment type="subcellular location">
    <subcellularLocation>
        <location evidence="2">Nucleus</location>
    </subcellularLocation>
</comment>
<dbReference type="InterPro" id="IPR019974">
    <property type="entry name" value="XPG_CS"/>
</dbReference>
<evidence type="ECO:0000256" key="9">
    <source>
        <dbReference type="ARBA" id="ARBA00023242"/>
    </source>
</evidence>
<dbReference type="GO" id="GO:0003677">
    <property type="term" value="F:DNA binding"/>
    <property type="evidence" value="ECO:0007669"/>
    <property type="project" value="InterPro"/>
</dbReference>
<feature type="compositionally biased region" description="Basic and acidic residues" evidence="10">
    <location>
        <begin position="471"/>
        <end position="482"/>
    </location>
</feature>
<keyword evidence="8" id="KW-0234">DNA repair</keyword>
<name>A0A0D2VMH4_CAPO3</name>
<dbReference type="AlphaFoldDB" id="A0A0D2VMH4"/>
<dbReference type="SMART" id="SM00279">
    <property type="entry name" value="HhH2"/>
    <property type="match status" value="1"/>
</dbReference>
<keyword evidence="5" id="KW-0227">DNA damage</keyword>
<dbReference type="SUPFAM" id="SSF47807">
    <property type="entry name" value="5' to 3' exonuclease, C-terminal subdomain"/>
    <property type="match status" value="1"/>
</dbReference>
<dbReference type="CDD" id="cd09857">
    <property type="entry name" value="PIN_EXO1"/>
    <property type="match status" value="1"/>
</dbReference>
<dbReference type="FunCoup" id="A0A0D2VMH4">
    <property type="interactions" value="175"/>
</dbReference>
<feature type="domain" description="XPG N-terminal" evidence="12">
    <location>
        <begin position="1"/>
        <end position="99"/>
    </location>
</feature>
<dbReference type="GO" id="GO:0005634">
    <property type="term" value="C:nucleus"/>
    <property type="evidence" value="ECO:0007669"/>
    <property type="project" value="UniProtKB-SubCell"/>
</dbReference>
<reference evidence="14" key="1">
    <citation type="submission" date="2011-02" db="EMBL/GenBank/DDBJ databases">
        <title>The Genome Sequence of Capsaspora owczarzaki ATCC 30864.</title>
        <authorList>
            <person name="Russ C."/>
            <person name="Cuomo C."/>
            <person name="Burger G."/>
            <person name="Gray M.W."/>
            <person name="Holland P.W.H."/>
            <person name="King N."/>
            <person name="Lang F.B.F."/>
            <person name="Roger A.J."/>
            <person name="Ruiz-Trillo I."/>
            <person name="Young S.K."/>
            <person name="Zeng Q."/>
            <person name="Gargeya S."/>
            <person name="Alvarado L."/>
            <person name="Berlin A."/>
            <person name="Chapman S.B."/>
            <person name="Chen Z."/>
            <person name="Freedman E."/>
            <person name="Gellesch M."/>
            <person name="Goldberg J."/>
            <person name="Griggs A."/>
            <person name="Gujja S."/>
            <person name="Heilman E."/>
            <person name="Heiman D."/>
            <person name="Howarth C."/>
            <person name="Mehta T."/>
            <person name="Neiman D."/>
            <person name="Pearson M."/>
            <person name="Roberts A."/>
            <person name="Saif S."/>
            <person name="Shea T."/>
            <person name="Shenoy N."/>
            <person name="Sisk P."/>
            <person name="Stolte C."/>
            <person name="Sykes S."/>
            <person name="White J."/>
            <person name="Yandava C."/>
            <person name="Haas B."/>
            <person name="Nusbaum C."/>
            <person name="Birren B."/>
        </authorList>
    </citation>
    <scope>NUCLEOTIDE SEQUENCE</scope>
    <source>
        <strain evidence="14">ATCC 30864</strain>
    </source>
</reference>
<proteinExistence type="predicted"/>
<evidence type="ECO:0000256" key="4">
    <source>
        <dbReference type="ARBA" id="ARBA00022723"/>
    </source>
</evidence>
<dbReference type="PROSITE" id="PS00842">
    <property type="entry name" value="XPG_2"/>
    <property type="match status" value="1"/>
</dbReference>
<evidence type="ECO:0000256" key="10">
    <source>
        <dbReference type="SAM" id="MobiDB-lite"/>
    </source>
</evidence>
<feature type="region of interest" description="Disordered" evidence="10">
    <location>
        <begin position="416"/>
        <end position="456"/>
    </location>
</feature>
<dbReference type="Pfam" id="PF00752">
    <property type="entry name" value="XPG_N"/>
    <property type="match status" value="1"/>
</dbReference>
<evidence type="ECO:0000256" key="3">
    <source>
        <dbReference type="ARBA" id="ARBA00022722"/>
    </source>
</evidence>
<dbReference type="PANTHER" id="PTHR11081:SF65">
    <property type="entry name" value="DNA DAMAGE-INDUCIBLE PROTEIN DIN7-RELATED"/>
    <property type="match status" value="1"/>
</dbReference>
<evidence type="ECO:0000313" key="14">
    <source>
        <dbReference type="Proteomes" id="UP000008743"/>
    </source>
</evidence>
<dbReference type="EMBL" id="KE346362">
    <property type="protein sequence ID" value="KJE91367.1"/>
    <property type="molecule type" value="Genomic_DNA"/>
</dbReference>
<dbReference type="OrthoDB" id="26491at2759"/>
<keyword evidence="7" id="KW-0460">Magnesium</keyword>
<dbReference type="SUPFAM" id="SSF88723">
    <property type="entry name" value="PIN domain-like"/>
    <property type="match status" value="1"/>
</dbReference>
<dbReference type="Gene3D" id="1.10.150.20">
    <property type="entry name" value="5' to 3' exonuclease, C-terminal subdomain"/>
    <property type="match status" value="1"/>
</dbReference>
<evidence type="ECO:0000256" key="6">
    <source>
        <dbReference type="ARBA" id="ARBA00022801"/>
    </source>
</evidence>
<keyword evidence="4" id="KW-0479">Metal-binding</keyword>
<dbReference type="InterPro" id="IPR008918">
    <property type="entry name" value="HhH2"/>
</dbReference>
<feature type="domain" description="XPG-I" evidence="11">
    <location>
        <begin position="136"/>
        <end position="206"/>
    </location>
</feature>
<evidence type="ECO:0000256" key="2">
    <source>
        <dbReference type="ARBA" id="ARBA00004123"/>
    </source>
</evidence>
<dbReference type="SMART" id="SM00485">
    <property type="entry name" value="XPGN"/>
    <property type="match status" value="1"/>
</dbReference>
<dbReference type="PhylomeDB" id="A0A0D2VMH4"/>
<dbReference type="Gene3D" id="3.40.50.1010">
    <property type="entry name" value="5'-nuclease"/>
    <property type="match status" value="1"/>
</dbReference>
<dbReference type="InterPro" id="IPR036279">
    <property type="entry name" value="5-3_exonuclease_C_sf"/>
</dbReference>
<dbReference type="eggNOG" id="KOG2518">
    <property type="taxonomic scope" value="Eukaryota"/>
</dbReference>
<comment type="cofactor">
    <cofactor evidence="1">
        <name>Mg(2+)</name>
        <dbReference type="ChEBI" id="CHEBI:18420"/>
    </cofactor>
</comment>
<gene>
    <name evidence="13" type="ORF">CAOG_002511</name>
</gene>
<accession>A0A0D2VMH4</accession>
<dbReference type="GO" id="GO:0006281">
    <property type="term" value="P:DNA repair"/>
    <property type="evidence" value="ECO:0007669"/>
    <property type="project" value="UniProtKB-KW"/>
</dbReference>
<evidence type="ECO:0000256" key="5">
    <source>
        <dbReference type="ARBA" id="ARBA00022763"/>
    </source>
</evidence>
<organism evidence="13 14">
    <name type="scientific">Capsaspora owczarzaki (strain ATCC 30864)</name>
    <dbReference type="NCBI Taxonomy" id="595528"/>
    <lineage>
        <taxon>Eukaryota</taxon>
        <taxon>Filasterea</taxon>
        <taxon>Capsaspora</taxon>
    </lineage>
</organism>
<dbReference type="GO" id="GO:0017108">
    <property type="term" value="F:5'-flap endonuclease activity"/>
    <property type="evidence" value="ECO:0007669"/>
    <property type="project" value="TreeGrafter"/>
</dbReference>
<keyword evidence="6" id="KW-0378">Hydrolase</keyword>
<dbReference type="FunFam" id="1.10.150.20:FF:000011">
    <property type="entry name" value="exonuclease 1"/>
    <property type="match status" value="1"/>
</dbReference>
<evidence type="ECO:0000256" key="7">
    <source>
        <dbReference type="ARBA" id="ARBA00022842"/>
    </source>
</evidence>
<evidence type="ECO:0000313" key="13">
    <source>
        <dbReference type="EMBL" id="KJE91367.1"/>
    </source>
</evidence>
<dbReference type="InterPro" id="IPR029060">
    <property type="entry name" value="PIN-like_dom_sf"/>
</dbReference>
<dbReference type="CDD" id="cd09901">
    <property type="entry name" value="H3TH_FEN1-like"/>
    <property type="match status" value="1"/>
</dbReference>
<dbReference type="SMART" id="SM00484">
    <property type="entry name" value="XPGI"/>
    <property type="match status" value="1"/>
</dbReference>
<protein>
    <submittedName>
        <fullName evidence="13">Exodeoxyribonuclease 1</fullName>
    </submittedName>
</protein>
<dbReference type="Proteomes" id="UP000008743">
    <property type="component" value="Unassembled WGS sequence"/>
</dbReference>
<evidence type="ECO:0000256" key="1">
    <source>
        <dbReference type="ARBA" id="ARBA00001946"/>
    </source>
</evidence>
<dbReference type="InterPro" id="IPR006086">
    <property type="entry name" value="XPG-I_dom"/>
</dbReference>
<feature type="region of interest" description="Disordered" evidence="10">
    <location>
        <begin position="471"/>
        <end position="503"/>
    </location>
</feature>
<dbReference type="PANTHER" id="PTHR11081">
    <property type="entry name" value="FLAP ENDONUCLEASE FAMILY MEMBER"/>
    <property type="match status" value="1"/>
</dbReference>
<dbReference type="PRINTS" id="PR00853">
    <property type="entry name" value="XPGRADSUPER"/>
</dbReference>
<dbReference type="STRING" id="595528.A0A0D2VMH4"/>
<dbReference type="FunFam" id="3.40.50.1010:FF:000002">
    <property type="entry name" value="Exonuclease 1, putative"/>
    <property type="match status" value="1"/>
</dbReference>
<evidence type="ECO:0000256" key="8">
    <source>
        <dbReference type="ARBA" id="ARBA00023204"/>
    </source>
</evidence>
<dbReference type="Pfam" id="PF00867">
    <property type="entry name" value="XPG_I"/>
    <property type="match status" value="1"/>
</dbReference>
<evidence type="ECO:0000259" key="12">
    <source>
        <dbReference type="SMART" id="SM00485"/>
    </source>
</evidence>
<dbReference type="PROSITE" id="PS00841">
    <property type="entry name" value="XPG_1"/>
    <property type="match status" value="1"/>
</dbReference>